<accession>A0A1U7SB19</accession>
<evidence type="ECO:0000313" key="18">
    <source>
        <dbReference type="RefSeq" id="XP_025050228.1"/>
    </source>
</evidence>
<keyword evidence="13" id="KW-1185">Reference proteome</keyword>
<dbReference type="eggNOG" id="ENOG502SRT6">
    <property type="taxonomic scope" value="Eukaryota"/>
</dbReference>
<name>A0A1U7SB19_ALLSI</name>
<evidence type="ECO:0000256" key="10">
    <source>
        <dbReference type="SAM" id="Coils"/>
    </source>
</evidence>
<keyword evidence="3 9" id="KW-1000">Mitochondrion outer membrane</keyword>
<dbReference type="RefSeq" id="XP_025050229.1">
    <property type="nucleotide sequence ID" value="XM_025194444.1"/>
</dbReference>
<feature type="compositionally biased region" description="Basic residues" evidence="11">
    <location>
        <begin position="114"/>
        <end position="130"/>
    </location>
</feature>
<gene>
    <name evidence="14 15 16 17 18 19 20 21" type="primary">LOC102386147</name>
</gene>
<evidence type="ECO:0000256" key="9">
    <source>
        <dbReference type="RuleBase" id="RU368040"/>
    </source>
</evidence>
<keyword evidence="5 10" id="KW-0175">Coiled coil</keyword>
<dbReference type="RefSeq" id="XP_006038034.1">
    <property type="nucleotide sequence ID" value="XM_006037972.3"/>
</dbReference>
<evidence type="ECO:0000313" key="20">
    <source>
        <dbReference type="RefSeq" id="XP_025050230.1"/>
    </source>
</evidence>
<dbReference type="RefSeq" id="XP_025050231.1">
    <property type="nucleotide sequence ID" value="XM_025194446.1"/>
</dbReference>
<dbReference type="GO" id="GO:0005777">
    <property type="term" value="C:peroxisome"/>
    <property type="evidence" value="ECO:0007669"/>
    <property type="project" value="UniProtKB-SubCell"/>
</dbReference>
<dbReference type="PANTHER" id="PTHR16501">
    <property type="entry name" value="TRANSPORT AND GOLGI ORGANIZATION PROTEIN 11"/>
    <property type="match status" value="1"/>
</dbReference>
<dbReference type="InterPro" id="IPR008518">
    <property type="entry name" value="Mff/Tango-11"/>
</dbReference>
<dbReference type="GO" id="GO:0006626">
    <property type="term" value="P:protein targeting to mitochondrion"/>
    <property type="evidence" value="ECO:0007669"/>
    <property type="project" value="TreeGrafter"/>
</dbReference>
<evidence type="ECO:0000256" key="6">
    <source>
        <dbReference type="ARBA" id="ARBA00023128"/>
    </source>
</evidence>
<reference evidence="14" key="1">
    <citation type="submission" date="2022-04" db="UniProtKB">
        <authorList>
            <consortium name="RefSeq"/>
        </authorList>
    </citation>
    <scope>IDENTIFICATION</scope>
</reference>
<evidence type="ECO:0000313" key="14">
    <source>
        <dbReference type="RefSeq" id="XP_006038034.1"/>
    </source>
</evidence>
<evidence type="ECO:0000256" key="7">
    <source>
        <dbReference type="ARBA" id="ARBA00023136"/>
    </source>
</evidence>
<dbReference type="GeneID" id="102386147"/>
<feature type="compositionally biased region" description="Polar residues" evidence="11">
    <location>
        <begin position="83"/>
        <end position="98"/>
    </location>
</feature>
<dbReference type="RefSeq" id="XP_025050226.1">
    <property type="nucleotide sequence ID" value="XM_025194441.1"/>
</dbReference>
<evidence type="ECO:0000256" key="5">
    <source>
        <dbReference type="ARBA" id="ARBA00023054"/>
    </source>
</evidence>
<dbReference type="AlphaFoldDB" id="A0A1U7SB19"/>
<sequence>MWPFWSLDLNRIQCDLGFTEAINQSMQVPNRLKVAEESGLLDQERTAEDVPPSFQMHIPDRLSLAEIIDAGPRPLLVPHDGENSSVLHEPLNSSTQPSPLRELPFLNITTRSAAQKRKRSAAQKRKRPTQHVRSQRERPHSENAQLPWHSGSERHDRPDTGLLPSPTPQFPLFMHGGRIYSLQNIFQIMCFLSRLLFHQVQKSIQPQAQPSSQEAGPTSESSLEEIGMSEIIAMRKQLNKISGRLRNLEEQCTGWRQKELLVYSVLVSACLLNTWLWLSR</sequence>
<protein>
    <recommendedName>
        <fullName evidence="9">Mitochondrial fission factor</fullName>
    </recommendedName>
</protein>
<evidence type="ECO:0000259" key="12">
    <source>
        <dbReference type="Pfam" id="PF05644"/>
    </source>
</evidence>
<comment type="function">
    <text evidence="9">Plays a role in mitochondrial and peroxisomal fission. Promotes the recruitment and association of the fission mediator dynamin-related protein 1 (DNM1L) to the mitochondrial surface.</text>
</comment>
<dbReference type="RefSeq" id="XP_025050227.1">
    <property type="nucleotide sequence ID" value="XM_025194442.1"/>
</dbReference>
<dbReference type="InterPro" id="IPR039433">
    <property type="entry name" value="Mff-like_dom"/>
</dbReference>
<evidence type="ECO:0000256" key="2">
    <source>
        <dbReference type="ARBA" id="ARBA00022692"/>
    </source>
</evidence>
<comment type="similarity">
    <text evidence="1 9">Belongs to the Tango11 family.</text>
</comment>
<comment type="subcellular location">
    <subcellularLocation>
        <location evidence="9">Mitochondrion outer membrane</location>
        <topology evidence="9">Single-pass type IV membrane protein</topology>
    </subcellularLocation>
    <subcellularLocation>
        <location evidence="9">Peroxisome</location>
    </subcellularLocation>
</comment>
<dbReference type="STRING" id="38654.A0A1U7SB19"/>
<evidence type="ECO:0000313" key="17">
    <source>
        <dbReference type="RefSeq" id="XP_025050227.1"/>
    </source>
</evidence>
<evidence type="ECO:0000256" key="1">
    <source>
        <dbReference type="ARBA" id="ARBA00009806"/>
    </source>
</evidence>
<dbReference type="Proteomes" id="UP000189705">
    <property type="component" value="Unplaced"/>
</dbReference>
<keyword evidence="7" id="KW-0472">Membrane</keyword>
<keyword evidence="8 9" id="KW-0576">Peroxisome</keyword>
<evidence type="ECO:0000256" key="8">
    <source>
        <dbReference type="ARBA" id="ARBA00023140"/>
    </source>
</evidence>
<evidence type="ECO:0000313" key="13">
    <source>
        <dbReference type="Proteomes" id="UP000189705"/>
    </source>
</evidence>
<dbReference type="GO" id="GO:0005741">
    <property type="term" value="C:mitochondrial outer membrane"/>
    <property type="evidence" value="ECO:0007669"/>
    <property type="project" value="UniProtKB-SubCell"/>
</dbReference>
<dbReference type="RefSeq" id="XP_025050228.1">
    <property type="nucleotide sequence ID" value="XM_025194443.1"/>
</dbReference>
<feature type="domain" description="Mff-like" evidence="12">
    <location>
        <begin position="8"/>
        <end position="280"/>
    </location>
</feature>
<feature type="region of interest" description="Disordered" evidence="11">
    <location>
        <begin position="75"/>
        <end position="165"/>
    </location>
</feature>
<keyword evidence="4" id="KW-1133">Transmembrane helix</keyword>
<evidence type="ECO:0000256" key="11">
    <source>
        <dbReference type="SAM" id="MobiDB-lite"/>
    </source>
</evidence>
<evidence type="ECO:0000256" key="3">
    <source>
        <dbReference type="ARBA" id="ARBA00022787"/>
    </source>
</evidence>
<organism evidence="14">
    <name type="scientific">Alligator sinensis</name>
    <name type="common">Chinese alligator</name>
    <dbReference type="NCBI Taxonomy" id="38654"/>
    <lineage>
        <taxon>Eukaryota</taxon>
        <taxon>Metazoa</taxon>
        <taxon>Chordata</taxon>
        <taxon>Craniata</taxon>
        <taxon>Vertebrata</taxon>
        <taxon>Euteleostomi</taxon>
        <taxon>Archelosauria</taxon>
        <taxon>Archosauria</taxon>
        <taxon>Crocodylia</taxon>
        <taxon>Alligatoridae</taxon>
        <taxon>Alligatorinae</taxon>
        <taxon>Alligator</taxon>
    </lineage>
</organism>
<evidence type="ECO:0000313" key="16">
    <source>
        <dbReference type="RefSeq" id="XP_025050226.1"/>
    </source>
</evidence>
<dbReference type="KEGG" id="asn:102386147"/>
<dbReference type="Pfam" id="PF05644">
    <property type="entry name" value="Miff"/>
    <property type="match status" value="1"/>
</dbReference>
<feature type="coiled-coil region" evidence="10">
    <location>
        <begin position="231"/>
        <end position="258"/>
    </location>
</feature>
<dbReference type="PANTHER" id="PTHR16501:SF16">
    <property type="entry name" value="MITOCHONDRIAL FISSION FACTOR"/>
    <property type="match status" value="1"/>
</dbReference>
<keyword evidence="6 9" id="KW-0496">Mitochondrion</keyword>
<evidence type="ECO:0000313" key="21">
    <source>
        <dbReference type="RefSeq" id="XP_025050231.1"/>
    </source>
</evidence>
<evidence type="ECO:0000313" key="15">
    <source>
        <dbReference type="RefSeq" id="XP_025050225.1"/>
    </source>
</evidence>
<proteinExistence type="inferred from homology"/>
<dbReference type="GO" id="GO:0000266">
    <property type="term" value="P:mitochondrial fission"/>
    <property type="evidence" value="ECO:0007669"/>
    <property type="project" value="UniProtKB-UniRule"/>
</dbReference>
<keyword evidence="2" id="KW-0812">Transmembrane</keyword>
<evidence type="ECO:0000256" key="4">
    <source>
        <dbReference type="ARBA" id="ARBA00022989"/>
    </source>
</evidence>
<dbReference type="RefSeq" id="XP_025050230.1">
    <property type="nucleotide sequence ID" value="XM_025194445.1"/>
</dbReference>
<evidence type="ECO:0000313" key="19">
    <source>
        <dbReference type="RefSeq" id="XP_025050229.1"/>
    </source>
</evidence>
<dbReference type="GO" id="GO:0090314">
    <property type="term" value="P:positive regulation of protein targeting to membrane"/>
    <property type="evidence" value="ECO:0007669"/>
    <property type="project" value="UniProtKB-UniRule"/>
</dbReference>
<dbReference type="RefSeq" id="XP_025050225.1">
    <property type="nucleotide sequence ID" value="XM_025194440.1"/>
</dbReference>
<dbReference type="GO" id="GO:0090141">
    <property type="term" value="P:positive regulation of mitochondrial fission"/>
    <property type="evidence" value="ECO:0007669"/>
    <property type="project" value="UniProtKB-UniRule"/>
</dbReference>